<name>A0A545UKU1_9HYPO</name>
<protein>
    <submittedName>
        <fullName evidence="4">Transesterase protein</fullName>
    </submittedName>
</protein>
<dbReference type="OrthoDB" id="428260at2759"/>
<reference evidence="4 5" key="1">
    <citation type="journal article" date="2019" name="Appl. Microbiol. Biotechnol.">
        <title>Genome sequence of Isaria javanica and comparative genome analysis insights into family S53 peptidase evolution in fungal entomopathogens.</title>
        <authorList>
            <person name="Lin R."/>
            <person name="Zhang X."/>
            <person name="Xin B."/>
            <person name="Zou M."/>
            <person name="Gao Y."/>
            <person name="Qin F."/>
            <person name="Hu Q."/>
            <person name="Xie B."/>
            <person name="Cheng X."/>
        </authorList>
    </citation>
    <scope>NUCLEOTIDE SEQUENCE [LARGE SCALE GENOMIC DNA]</scope>
    <source>
        <strain evidence="4 5">IJ1G</strain>
    </source>
</reference>
<gene>
    <name evidence="4" type="ORF">IF1G_11253</name>
</gene>
<dbReference type="InterPro" id="IPR001466">
    <property type="entry name" value="Beta-lactam-related"/>
</dbReference>
<accession>A0A545UKU1</accession>
<evidence type="ECO:0000313" key="4">
    <source>
        <dbReference type="EMBL" id="TQV90081.1"/>
    </source>
</evidence>
<organism evidence="4 5">
    <name type="scientific">Cordyceps javanica</name>
    <dbReference type="NCBI Taxonomy" id="43265"/>
    <lineage>
        <taxon>Eukaryota</taxon>
        <taxon>Fungi</taxon>
        <taxon>Dikarya</taxon>
        <taxon>Ascomycota</taxon>
        <taxon>Pezizomycotina</taxon>
        <taxon>Sordariomycetes</taxon>
        <taxon>Hypocreomycetidae</taxon>
        <taxon>Hypocreales</taxon>
        <taxon>Cordycipitaceae</taxon>
        <taxon>Cordyceps</taxon>
    </lineage>
</organism>
<dbReference type="PANTHER" id="PTHR43283">
    <property type="entry name" value="BETA-LACTAMASE-RELATED"/>
    <property type="match status" value="1"/>
</dbReference>
<keyword evidence="5" id="KW-1185">Reference proteome</keyword>
<dbReference type="Proteomes" id="UP000315783">
    <property type="component" value="Unassembled WGS sequence"/>
</dbReference>
<dbReference type="STRING" id="43265.A0A545UKU1"/>
<sequence>MSQEIDTRCEKAIEGGWVHGAIFCATNAAGDFSYMKALGQRTLISGEKIPQRADDLLCLASATSLITTIAALQCVEDGTLTLAGDISHLAPELAGKQVITGHTRAGSGGDGGGSSPTPVLEPVQGAPMTLEMLLTHSSGVVFDALHDHVGRWRRAFAPQDPNAQLTVEETHVDPLGFHPGQGWMWGHGIDWVGRIVERVTSCTLGNFVQERVFQPLGITDAQFYPVTREELQQRQVDRHPDDPEGYGKAALGGGGLMNKCAKGDFGGQGLFMTAPDFGKVLQSLLANDGKLLKPATVEGMFRDHLGSESSKCLHDTLTGPLGGFFSPDPAAKVATGHGLGGLVTLEDIENGYGAGTLTWPAAMPILWFIDRKNDLCGFGSIQATLAPGGTSRVPGLKIAFRKGIYVEHAAWKKQRSQMS</sequence>
<dbReference type="GO" id="GO:0016787">
    <property type="term" value="F:hydrolase activity"/>
    <property type="evidence" value="ECO:0007669"/>
    <property type="project" value="UniProtKB-KW"/>
</dbReference>
<proteinExistence type="inferred from homology"/>
<comment type="caution">
    <text evidence="4">The sequence shown here is derived from an EMBL/GenBank/DDBJ whole genome shotgun (WGS) entry which is preliminary data.</text>
</comment>
<dbReference type="InterPro" id="IPR050789">
    <property type="entry name" value="Diverse_Enzym_Activities"/>
</dbReference>
<dbReference type="InterPro" id="IPR012338">
    <property type="entry name" value="Beta-lactam/transpept-like"/>
</dbReference>
<comment type="similarity">
    <text evidence="1">Belongs to the class-A beta-lactamase family.</text>
</comment>
<feature type="domain" description="Beta-lactamase-related" evidence="3">
    <location>
        <begin position="48"/>
        <end position="337"/>
    </location>
</feature>
<evidence type="ECO:0000313" key="5">
    <source>
        <dbReference type="Proteomes" id="UP000315783"/>
    </source>
</evidence>
<dbReference type="Gene3D" id="3.40.710.10">
    <property type="entry name" value="DD-peptidase/beta-lactamase superfamily"/>
    <property type="match status" value="1"/>
</dbReference>
<evidence type="ECO:0000259" key="3">
    <source>
        <dbReference type="Pfam" id="PF00144"/>
    </source>
</evidence>
<evidence type="ECO:0000256" key="2">
    <source>
        <dbReference type="ARBA" id="ARBA00022801"/>
    </source>
</evidence>
<keyword evidence="2" id="KW-0378">Hydrolase</keyword>
<dbReference type="Pfam" id="PF00144">
    <property type="entry name" value="Beta-lactamase"/>
    <property type="match status" value="1"/>
</dbReference>
<dbReference type="PANTHER" id="PTHR43283:SF17">
    <property type="entry name" value="(LOVD), PUTATIVE (AFU_ORTHOLOGUE AFUA_5G00920)-RELATED"/>
    <property type="match status" value="1"/>
</dbReference>
<evidence type="ECO:0000256" key="1">
    <source>
        <dbReference type="ARBA" id="ARBA00009009"/>
    </source>
</evidence>
<dbReference type="EMBL" id="SPUK01000038">
    <property type="protein sequence ID" value="TQV90081.1"/>
    <property type="molecule type" value="Genomic_DNA"/>
</dbReference>
<dbReference type="AlphaFoldDB" id="A0A545UKU1"/>
<dbReference type="SUPFAM" id="SSF56601">
    <property type="entry name" value="beta-lactamase/transpeptidase-like"/>
    <property type="match status" value="1"/>
</dbReference>